<evidence type="ECO:0000259" key="2">
    <source>
        <dbReference type="Pfam" id="PF14258"/>
    </source>
</evidence>
<protein>
    <recommendedName>
        <fullName evidence="2">DUF4350 domain-containing protein</fullName>
    </recommendedName>
</protein>
<name>A0A1Z4MWR3_9CYAN</name>
<evidence type="ECO:0000256" key="1">
    <source>
        <dbReference type="SAM" id="Phobius"/>
    </source>
</evidence>
<dbReference type="EMBL" id="AP018248">
    <property type="protein sequence ID" value="BAY97904.1"/>
    <property type="molecule type" value="Genomic_DNA"/>
</dbReference>
<proteinExistence type="predicted"/>
<organism evidence="3 4">
    <name type="scientific">Tolypothrix tenuis PCC 7101</name>
    <dbReference type="NCBI Taxonomy" id="231146"/>
    <lineage>
        <taxon>Bacteria</taxon>
        <taxon>Bacillati</taxon>
        <taxon>Cyanobacteriota</taxon>
        <taxon>Cyanophyceae</taxon>
        <taxon>Nostocales</taxon>
        <taxon>Tolypothrichaceae</taxon>
        <taxon>Tolypothrix</taxon>
    </lineage>
</organism>
<reference evidence="3 4" key="1">
    <citation type="submission" date="2017-06" db="EMBL/GenBank/DDBJ databases">
        <title>Genome sequencing of cyanobaciteial culture collection at National Institute for Environmental Studies (NIES).</title>
        <authorList>
            <person name="Hirose Y."/>
            <person name="Shimura Y."/>
            <person name="Fujisawa T."/>
            <person name="Nakamura Y."/>
            <person name="Kawachi M."/>
        </authorList>
    </citation>
    <scope>NUCLEOTIDE SEQUENCE [LARGE SCALE GENOMIC DNA]</scope>
    <source>
        <strain evidence="3 4">NIES-37</strain>
    </source>
</reference>
<feature type="domain" description="DUF4350" evidence="2">
    <location>
        <begin position="37"/>
        <end position="191"/>
    </location>
</feature>
<feature type="transmembrane region" description="Helical" evidence="1">
    <location>
        <begin position="231"/>
        <end position="248"/>
    </location>
</feature>
<keyword evidence="1" id="KW-0812">Transmembrane</keyword>
<dbReference type="RefSeq" id="WP_096574933.1">
    <property type="nucleotide sequence ID" value="NZ_CAWNJS010000001.1"/>
</dbReference>
<sequence length="362" mass="40870">MKRSNRLAWLGAIALVAIIVLSLIAAPRNSTINSGSTYNRAADGYGAWYAYMQQQGTTIKRWQKPWKDIEAQKKPMTLLEVNSSLGSPIINSAKREWLQKGNTLVILGVRYPVTAADFHTMQKSPLGDVKIDTTRRHDKADKEEIKLGDRFGAVVWEEEYDKGKVIFSTTPYLAANAYQDYLSNFKFLADLVSKQKNAIFVNEYIHGYKDADVRQQEGKDNLLSYFAKQPLIVALLQVGILLIVLIWAQNRRFGKPEVLTVPVLDNSAAYIQALAGVLQKAESSDFVVEMVGKEEQLQLQKALGLGPILLEPQALIDVWREKTGASSAELATVLKLQSQKRPMRERDLLSWLRKWQTIKNNY</sequence>
<keyword evidence="4" id="KW-1185">Reference proteome</keyword>
<dbReference type="InterPro" id="IPR025646">
    <property type="entry name" value="DUF4350"/>
</dbReference>
<keyword evidence="1" id="KW-1133">Transmembrane helix</keyword>
<dbReference type="AlphaFoldDB" id="A0A1Z4MWR3"/>
<evidence type="ECO:0000313" key="4">
    <source>
        <dbReference type="Proteomes" id="UP000218785"/>
    </source>
</evidence>
<dbReference type="Pfam" id="PF14258">
    <property type="entry name" value="DUF4350"/>
    <property type="match status" value="1"/>
</dbReference>
<dbReference type="Proteomes" id="UP000218785">
    <property type="component" value="Chromosome"/>
</dbReference>
<keyword evidence="1" id="KW-0472">Membrane</keyword>
<accession>A0A1Z4MWR3</accession>
<gene>
    <name evidence="3" type="ORF">NIES37_18520</name>
</gene>
<evidence type="ECO:0000313" key="3">
    <source>
        <dbReference type="EMBL" id="BAY97904.1"/>
    </source>
</evidence>
<dbReference type="KEGG" id="ttq:NIES37_18520"/>